<dbReference type="Proteomes" id="UP000501427">
    <property type="component" value="Chromosome"/>
</dbReference>
<dbReference type="AlphaFoldDB" id="A0A6M4YGC4"/>
<evidence type="ECO:0000313" key="3">
    <source>
        <dbReference type="Proteomes" id="UP000501427"/>
    </source>
</evidence>
<sequence>MNPPRFSPIDPISRYSEILFGLLMVLTFTGCFNALEAGRAEIRDLLIAGIGCNIAWGMIDAIVYLITTLTERSRALRLLQQLRLLTPGDERGIAALRDALPGPLAAICRDPELREWQVRLQQRPELGQGGVWRWNDLLNSLGVFLMVFLSTFPVLLPFIFMQDPVPALRLSHAIALLMLMGIGYGLARYAGSPRPLLIGVLFAAAGVAIVLATIALGG</sequence>
<keyword evidence="1" id="KW-1133">Transmembrane helix</keyword>
<feature type="transmembrane region" description="Helical" evidence="1">
    <location>
        <begin position="196"/>
        <end position="216"/>
    </location>
</feature>
<keyword evidence="1" id="KW-0812">Transmembrane</keyword>
<protein>
    <recommendedName>
        <fullName evidence="4">VIT family protein</fullName>
    </recommendedName>
</protein>
<proteinExistence type="predicted"/>
<dbReference type="EMBL" id="CP038441">
    <property type="protein sequence ID" value="QJT23745.1"/>
    <property type="molecule type" value="Genomic_DNA"/>
</dbReference>
<organism evidence="2 3">
    <name type="scientific">Aeromonas media</name>
    <dbReference type="NCBI Taxonomy" id="651"/>
    <lineage>
        <taxon>Bacteria</taxon>
        <taxon>Pseudomonadati</taxon>
        <taxon>Pseudomonadota</taxon>
        <taxon>Gammaproteobacteria</taxon>
        <taxon>Aeromonadales</taxon>
        <taxon>Aeromonadaceae</taxon>
        <taxon>Aeromonas</taxon>
    </lineage>
</organism>
<feature type="transmembrane region" description="Helical" evidence="1">
    <location>
        <begin position="173"/>
        <end position="190"/>
    </location>
</feature>
<evidence type="ECO:0000256" key="1">
    <source>
        <dbReference type="SAM" id="Phobius"/>
    </source>
</evidence>
<feature type="transmembrane region" description="Helical" evidence="1">
    <location>
        <begin position="45"/>
        <end position="66"/>
    </location>
</feature>
<keyword evidence="1" id="KW-0472">Membrane</keyword>
<accession>A0A6M4YGC4</accession>
<name>A0A6M4YGC4_AERME</name>
<reference evidence="2 3" key="1">
    <citation type="submission" date="2019-03" db="EMBL/GenBank/DDBJ databases">
        <title>Novel transposon Tn6433 accelerates the dissemination of tet(E) in Aeromonas from aerobic biofilm under oxytetracycline stress.</title>
        <authorList>
            <person name="Shi Y."/>
            <person name="Tian Z."/>
            <person name="Zhang Y."/>
            <person name="Zhang H."/>
            <person name="Yang M."/>
        </authorList>
    </citation>
    <scope>NUCLEOTIDE SEQUENCE [LARGE SCALE GENOMIC DNA]</scope>
    <source>
        <strain evidence="2 3">T0.1-19</strain>
    </source>
</reference>
<feature type="transmembrane region" description="Helical" evidence="1">
    <location>
        <begin position="12"/>
        <end position="33"/>
    </location>
</feature>
<dbReference type="PROSITE" id="PS51257">
    <property type="entry name" value="PROKAR_LIPOPROTEIN"/>
    <property type="match status" value="1"/>
</dbReference>
<feature type="transmembrane region" description="Helical" evidence="1">
    <location>
        <begin position="141"/>
        <end position="161"/>
    </location>
</feature>
<evidence type="ECO:0000313" key="2">
    <source>
        <dbReference type="EMBL" id="QJT23745.1"/>
    </source>
</evidence>
<dbReference type="RefSeq" id="WP_111911680.1">
    <property type="nucleotide sequence ID" value="NZ_CAWNWS010000036.1"/>
</dbReference>
<evidence type="ECO:0008006" key="4">
    <source>
        <dbReference type="Google" id="ProtNLM"/>
    </source>
</evidence>
<gene>
    <name evidence="2" type="ORF">E4184_21530</name>
</gene>